<feature type="chain" id="PRO_5016349566" evidence="1">
    <location>
        <begin position="20"/>
        <end position="384"/>
    </location>
</feature>
<dbReference type="EMBL" id="QKLU01000004">
    <property type="protein sequence ID" value="PYF74464.1"/>
    <property type="molecule type" value="Genomic_DNA"/>
</dbReference>
<protein>
    <submittedName>
        <fullName evidence="2">Uncharacterized protein DUF4932</fullName>
    </submittedName>
</protein>
<evidence type="ECO:0000313" key="3">
    <source>
        <dbReference type="Proteomes" id="UP000248198"/>
    </source>
</evidence>
<dbReference type="AlphaFoldDB" id="A0A318UDI9"/>
<proteinExistence type="predicted"/>
<dbReference type="RefSeq" id="WP_110831806.1">
    <property type="nucleotide sequence ID" value="NZ_QKLU01000004.1"/>
</dbReference>
<feature type="signal peptide" evidence="1">
    <location>
        <begin position="1"/>
        <end position="19"/>
    </location>
</feature>
<organism evidence="2 3">
    <name type="scientific">Pedobacter nutrimenti</name>
    <dbReference type="NCBI Taxonomy" id="1241337"/>
    <lineage>
        <taxon>Bacteria</taxon>
        <taxon>Pseudomonadati</taxon>
        <taxon>Bacteroidota</taxon>
        <taxon>Sphingobacteriia</taxon>
        <taxon>Sphingobacteriales</taxon>
        <taxon>Sphingobacteriaceae</taxon>
        <taxon>Pedobacter</taxon>
    </lineage>
</organism>
<comment type="caution">
    <text evidence="2">The sequence shown here is derived from an EMBL/GenBank/DDBJ whole genome shotgun (WGS) entry which is preliminary data.</text>
</comment>
<keyword evidence="3" id="KW-1185">Reference proteome</keyword>
<dbReference type="Pfam" id="PF16286">
    <property type="entry name" value="DUF4932"/>
    <property type="match status" value="1"/>
</dbReference>
<gene>
    <name evidence="2" type="ORF">B0O44_104636</name>
</gene>
<reference evidence="2 3" key="1">
    <citation type="submission" date="2018-06" db="EMBL/GenBank/DDBJ databases">
        <title>Genomic Encyclopedia of Archaeal and Bacterial Type Strains, Phase II (KMG-II): from individual species to whole genera.</title>
        <authorList>
            <person name="Goeker M."/>
        </authorList>
    </citation>
    <scope>NUCLEOTIDE SEQUENCE [LARGE SCALE GENOMIC DNA]</scope>
    <source>
        <strain evidence="2 3">DSM 27372</strain>
    </source>
</reference>
<dbReference type="InterPro" id="IPR032560">
    <property type="entry name" value="DUF4932"/>
</dbReference>
<keyword evidence="1" id="KW-0732">Signal</keyword>
<name>A0A318UDI9_9SPHI</name>
<dbReference type="OrthoDB" id="6402335at2"/>
<accession>A0A318UDI9</accession>
<dbReference type="Proteomes" id="UP000248198">
    <property type="component" value="Unassembled WGS sequence"/>
</dbReference>
<evidence type="ECO:0000313" key="2">
    <source>
        <dbReference type="EMBL" id="PYF74464.1"/>
    </source>
</evidence>
<sequence length="384" mass="43733">MKKNLLLLSFLAFPFGLLAQDLPLPVKKEGLQIRFSKNIEVMGFTFFLGSYGQQLMDQPEANNSAGVKNQDWNAYAFAFYEKYFDFKTDPDLQKLTSIEENTEGAAMISFLLLAEDFPNATFPEDLPEKHLQAFAPGRSLKEARQIAQEFLDCGNRLYKHLNFENYFRDNKAFYDTAIAELLGALPSDQAMEAVQAFYRKRFDAYVLMPSLTIPPGMGFGVNTTAKGKTTIYNVFGSRGVQQLSGNKALKMGFSDENMVRELSTHEFGHSFTNPVLDKLPDALFRSSEKLFGPLRQAMSNQAYNTWKICLYEHFVRAAEVLIARRLGKTKNADILLNHYVKDRKFIYLPELISILEHYEKDPKMSYATAAETFLKQLALKAKQN</sequence>
<evidence type="ECO:0000256" key="1">
    <source>
        <dbReference type="SAM" id="SignalP"/>
    </source>
</evidence>